<accession>A0A3N2QB61</accession>
<sequence>METGYQKSNHIRRLIGLISWYIMLYGKVIYMNYKSRLKYHGKKEFFHTLGMFLSYGADIFVIWMSMGLFKSLGGFNFSEVMFLFSIELLAYSLTNSVVWFVSDTYNLIVRGTLDGFLTKPVNPFVLISAKYYEIGYLGQFAVSITLLYLSLKNLAITWGSFEWILYIVLLLNSTFIYIGFTTIPALLAFWWGNTEKLTSIFRWSFKQVIQYPISIYPQPIRVILTVILPYALINYYPSLVLLKKTKLLLSIWIVSLLLAVGFSLLLIIRIMWYKGLKAYESSGG</sequence>
<name>A0A3N2QB61_9BACT</name>
<dbReference type="OrthoDB" id="9788195at2"/>
<feature type="transmembrane region" description="Helical" evidence="1">
    <location>
        <begin position="211"/>
        <end position="235"/>
    </location>
</feature>
<keyword evidence="1" id="KW-0472">Membrane</keyword>
<dbReference type="Pfam" id="PF06182">
    <property type="entry name" value="ABC2_membrane_6"/>
    <property type="match status" value="1"/>
</dbReference>
<dbReference type="AlphaFoldDB" id="A0A3N2QB61"/>
<evidence type="ECO:0000256" key="1">
    <source>
        <dbReference type="SAM" id="Phobius"/>
    </source>
</evidence>
<dbReference type="Proteomes" id="UP000270927">
    <property type="component" value="Unassembled WGS sequence"/>
</dbReference>
<keyword evidence="1" id="KW-0812">Transmembrane</keyword>
<evidence type="ECO:0000313" key="3">
    <source>
        <dbReference type="Proteomes" id="UP000270927"/>
    </source>
</evidence>
<feature type="transmembrane region" description="Helical" evidence="1">
    <location>
        <begin position="134"/>
        <end position="151"/>
    </location>
</feature>
<keyword evidence="3" id="KW-1185">Reference proteome</keyword>
<feature type="transmembrane region" description="Helical" evidence="1">
    <location>
        <begin position="247"/>
        <end position="272"/>
    </location>
</feature>
<dbReference type="PANTHER" id="PTHR36833">
    <property type="entry name" value="SLR0610 PROTEIN-RELATED"/>
    <property type="match status" value="1"/>
</dbReference>
<evidence type="ECO:0008006" key="4">
    <source>
        <dbReference type="Google" id="ProtNLM"/>
    </source>
</evidence>
<reference evidence="2 3" key="1">
    <citation type="submission" date="2018-09" db="EMBL/GenBank/DDBJ databases">
        <title>Comparative Genomics of Wolbachia-Cardinium Dual Endosymbiosis in a Plant-Parasitic Nematode.</title>
        <authorList>
            <person name="Brown A.M.V."/>
            <person name="Wasala S.K."/>
            <person name="Howe D.K."/>
            <person name="Peetz A.B."/>
            <person name="Zasada I.A."/>
            <person name="Denver D.R."/>
        </authorList>
    </citation>
    <scope>NUCLEOTIDE SEQUENCE [LARGE SCALE GENOMIC DNA]</scope>
    <source>
        <strain evidence="2 3">Pp_1</strain>
    </source>
</reference>
<protein>
    <recommendedName>
        <fullName evidence="4">ABC transporter permease</fullName>
    </recommendedName>
</protein>
<dbReference type="EMBL" id="RARA01000027">
    <property type="protein sequence ID" value="ROT47000.1"/>
    <property type="molecule type" value="Genomic_DNA"/>
</dbReference>
<feature type="transmembrane region" description="Helical" evidence="1">
    <location>
        <begin position="14"/>
        <end position="33"/>
    </location>
</feature>
<keyword evidence="1" id="KW-1133">Transmembrane helix</keyword>
<feature type="transmembrane region" description="Helical" evidence="1">
    <location>
        <begin position="81"/>
        <end position="101"/>
    </location>
</feature>
<feature type="transmembrane region" description="Helical" evidence="1">
    <location>
        <begin position="45"/>
        <end position="69"/>
    </location>
</feature>
<gene>
    <name evidence="2" type="ORF">EDM02_05530</name>
</gene>
<organism evidence="2 3">
    <name type="scientific">Candidatus Cardinium hertigii</name>
    <dbReference type="NCBI Taxonomy" id="247481"/>
    <lineage>
        <taxon>Bacteria</taxon>
        <taxon>Pseudomonadati</taxon>
        <taxon>Bacteroidota</taxon>
        <taxon>Cytophagia</taxon>
        <taxon>Cytophagales</taxon>
        <taxon>Amoebophilaceae</taxon>
        <taxon>Candidatus Cardinium</taxon>
    </lineage>
</organism>
<proteinExistence type="predicted"/>
<dbReference type="PANTHER" id="PTHR36833:SF1">
    <property type="entry name" value="INTEGRAL MEMBRANE TRANSPORT PROTEIN"/>
    <property type="match status" value="1"/>
</dbReference>
<comment type="caution">
    <text evidence="2">The sequence shown here is derived from an EMBL/GenBank/DDBJ whole genome shotgun (WGS) entry which is preliminary data.</text>
</comment>
<evidence type="ECO:0000313" key="2">
    <source>
        <dbReference type="EMBL" id="ROT47000.1"/>
    </source>
</evidence>
<feature type="transmembrane region" description="Helical" evidence="1">
    <location>
        <begin position="163"/>
        <end position="191"/>
    </location>
</feature>
<dbReference type="InterPro" id="IPR010390">
    <property type="entry name" value="ABC-2_transporter-like"/>
</dbReference>